<keyword evidence="2" id="KW-1185">Reference proteome</keyword>
<evidence type="ECO:0000313" key="2">
    <source>
        <dbReference type="Proteomes" id="UP000827953"/>
    </source>
</evidence>
<organism evidence="1 2">
    <name type="scientific">Erwinia phage pEa_SNUABM_16</name>
    <dbReference type="NCBI Taxonomy" id="2869544"/>
    <lineage>
        <taxon>Viruses</taxon>
        <taxon>Duplodnaviria</taxon>
        <taxon>Heunggongvirae</taxon>
        <taxon>Uroviricota</taxon>
        <taxon>Caudoviricetes</taxon>
        <taxon>Alexandravirus</taxon>
        <taxon>Alexandravirus SNUABM16</taxon>
    </lineage>
</organism>
<sequence>MGNLTRYVACIELSTREGNMNLPILPRCELQAFVLDGHTQTKVPIKLNVTNVINVMGKTCGSLQWFDCVNLLIWSSFEPGRFTLYIERACKTDETTDDQQSAELCK</sequence>
<accession>A0AAE8XQ97</accession>
<gene>
    <name evidence="1" type="ORF">pEaSNUABM16_00263</name>
</gene>
<protein>
    <submittedName>
        <fullName evidence="1">Uncharacterized protein</fullName>
    </submittedName>
</protein>
<dbReference type="EMBL" id="MZ443782">
    <property type="protein sequence ID" value="UAW96407.1"/>
    <property type="molecule type" value="Genomic_DNA"/>
</dbReference>
<name>A0AAE8XQ97_9CAUD</name>
<proteinExistence type="predicted"/>
<dbReference type="Proteomes" id="UP000827953">
    <property type="component" value="Segment"/>
</dbReference>
<reference evidence="1 2" key="1">
    <citation type="submission" date="2021-06" db="EMBL/GenBank/DDBJ databases">
        <title>Complete genome sequence of Erwinia phage pEa_SNUABM_16.</title>
        <authorList>
            <person name="Kim S.G."/>
            <person name="Park S.C."/>
        </authorList>
    </citation>
    <scope>NUCLEOTIDE SEQUENCE [LARGE SCALE GENOMIC DNA]</scope>
    <source>
        <strain evidence="2">pEa_SNUABM_16</strain>
    </source>
</reference>
<evidence type="ECO:0000313" key="1">
    <source>
        <dbReference type="EMBL" id="UAW96407.1"/>
    </source>
</evidence>